<dbReference type="AlphaFoldDB" id="A0A3B1BY88"/>
<dbReference type="GO" id="GO:0051536">
    <property type="term" value="F:iron-sulfur cluster binding"/>
    <property type="evidence" value="ECO:0007669"/>
    <property type="project" value="InterPro"/>
</dbReference>
<dbReference type="PANTHER" id="PTHR42783">
    <property type="entry name" value="GLUTAMATE SYNTHASE [NADPH] SMALL CHAIN"/>
    <property type="match status" value="1"/>
</dbReference>
<name>A0A3B1BY88_9ZZZZ</name>
<dbReference type="Gene3D" id="3.50.50.60">
    <property type="entry name" value="FAD/NAD(P)-binding domain"/>
    <property type="match status" value="2"/>
</dbReference>
<reference evidence="3" key="1">
    <citation type="submission" date="2018-06" db="EMBL/GenBank/DDBJ databases">
        <authorList>
            <person name="Zhirakovskaya E."/>
        </authorList>
    </citation>
    <scope>NUCLEOTIDE SEQUENCE</scope>
</reference>
<sequence length="373" mass="40856">PLGETCGKVCTRRCETTCAISHRGEPIAIRWLKEYVTAKVENAELMREILNPEIAPPNGHSVGIIGAGPSGLTAAYYLALKGFDVTIYEAKEHAGGMIMYGIPKYRLPLDSIDKQVEYMKSIGVKIKYNTKVGTDITFNELKEKHEAIMIGIGFEIPYSIGVTGEEAEGSIQAVNFLREINSGRHVEIGDKVVVIGGGNVAIDAARVSKRLGAEVTILYRRRVKDMPADWEEIEGAEDEGVIIHPQAIPLEVISDENGKVKAIKYANAEMIPDEKGGRPRPKIIEGDEHTIEVTSVIGAIGQEADYSFIPEDIKEKIEISRGRIVVKEDQSTNLPWLFACGDIANRQADAISAIADGYRAVKSIEKLLLNKEA</sequence>
<dbReference type="Pfam" id="PF07992">
    <property type="entry name" value="Pyr_redox_2"/>
    <property type="match status" value="1"/>
</dbReference>
<dbReference type="SUPFAM" id="SSF51971">
    <property type="entry name" value="Nucleotide-binding domain"/>
    <property type="match status" value="1"/>
</dbReference>
<evidence type="ECO:0000313" key="3">
    <source>
        <dbReference type="EMBL" id="VAX19481.1"/>
    </source>
</evidence>
<dbReference type="Pfam" id="PF14691">
    <property type="entry name" value="Fer4_20"/>
    <property type="match status" value="1"/>
</dbReference>
<feature type="non-terminal residue" evidence="3">
    <location>
        <position position="1"/>
    </location>
</feature>
<feature type="domain" description="Dihydroprymidine dehydrogenase" evidence="2">
    <location>
        <begin position="1"/>
        <end position="42"/>
    </location>
</feature>
<dbReference type="EC" id="1.4.1.13" evidence="3"/>
<dbReference type="InterPro" id="IPR028261">
    <property type="entry name" value="DPD_II"/>
</dbReference>
<dbReference type="InterPro" id="IPR023753">
    <property type="entry name" value="FAD/NAD-binding_dom"/>
</dbReference>
<keyword evidence="3" id="KW-0560">Oxidoreductase</keyword>
<protein>
    <submittedName>
        <fullName evidence="3">Glutamate synthase [NADPH] small chain</fullName>
        <ecNumber evidence="3">1.4.1.13</ecNumber>
    </submittedName>
</protein>
<feature type="domain" description="FAD/NAD(P)-binding" evidence="1">
    <location>
        <begin position="61"/>
        <end position="357"/>
    </location>
</feature>
<dbReference type="PRINTS" id="PR00419">
    <property type="entry name" value="ADXRDTASE"/>
</dbReference>
<evidence type="ECO:0000259" key="2">
    <source>
        <dbReference type="Pfam" id="PF14691"/>
    </source>
</evidence>
<organism evidence="3">
    <name type="scientific">hydrothermal vent metagenome</name>
    <dbReference type="NCBI Taxonomy" id="652676"/>
    <lineage>
        <taxon>unclassified sequences</taxon>
        <taxon>metagenomes</taxon>
        <taxon>ecological metagenomes</taxon>
    </lineage>
</organism>
<dbReference type="PANTHER" id="PTHR42783:SF3">
    <property type="entry name" value="GLUTAMATE SYNTHASE [NADPH] SMALL CHAIN-RELATED"/>
    <property type="match status" value="1"/>
</dbReference>
<proteinExistence type="predicted"/>
<dbReference type="InterPro" id="IPR009051">
    <property type="entry name" value="Helical_ferredxn"/>
</dbReference>
<evidence type="ECO:0000259" key="1">
    <source>
        <dbReference type="Pfam" id="PF07992"/>
    </source>
</evidence>
<dbReference type="InterPro" id="IPR036188">
    <property type="entry name" value="FAD/NAD-bd_sf"/>
</dbReference>
<dbReference type="GO" id="GO:0004355">
    <property type="term" value="F:glutamate synthase (NADPH) activity"/>
    <property type="evidence" value="ECO:0007669"/>
    <property type="project" value="UniProtKB-EC"/>
</dbReference>
<gene>
    <name evidence="3" type="ORF">MNBD_IGNAVI01-1550</name>
</gene>
<dbReference type="EMBL" id="UOGD01000141">
    <property type="protein sequence ID" value="VAX19481.1"/>
    <property type="molecule type" value="Genomic_DNA"/>
</dbReference>
<accession>A0A3B1BY88</accession>
<dbReference type="Gene3D" id="1.10.1060.10">
    <property type="entry name" value="Alpha-helical ferredoxin"/>
    <property type="match status" value="1"/>
</dbReference>